<evidence type="ECO:0000313" key="3">
    <source>
        <dbReference type="Proteomes" id="UP001219525"/>
    </source>
</evidence>
<dbReference type="Gene3D" id="3.80.10.10">
    <property type="entry name" value="Ribonuclease Inhibitor"/>
    <property type="match status" value="1"/>
</dbReference>
<organism evidence="2 3">
    <name type="scientific">Mycena pura</name>
    <dbReference type="NCBI Taxonomy" id="153505"/>
    <lineage>
        <taxon>Eukaryota</taxon>
        <taxon>Fungi</taxon>
        <taxon>Dikarya</taxon>
        <taxon>Basidiomycota</taxon>
        <taxon>Agaricomycotina</taxon>
        <taxon>Agaricomycetes</taxon>
        <taxon>Agaricomycetidae</taxon>
        <taxon>Agaricales</taxon>
        <taxon>Marasmiineae</taxon>
        <taxon>Mycenaceae</taxon>
        <taxon>Mycena</taxon>
    </lineage>
</organism>
<evidence type="ECO:0000259" key="1">
    <source>
        <dbReference type="Pfam" id="PF12937"/>
    </source>
</evidence>
<dbReference type="Proteomes" id="UP001219525">
    <property type="component" value="Unassembled WGS sequence"/>
</dbReference>
<feature type="domain" description="F-box" evidence="1">
    <location>
        <begin position="87"/>
        <end position="136"/>
    </location>
</feature>
<protein>
    <recommendedName>
        <fullName evidence="1">F-box domain-containing protein</fullName>
    </recommendedName>
</protein>
<dbReference type="SUPFAM" id="SSF81383">
    <property type="entry name" value="F-box domain"/>
    <property type="match status" value="1"/>
</dbReference>
<proteinExistence type="predicted"/>
<dbReference type="Gene3D" id="1.20.1280.50">
    <property type="match status" value="1"/>
</dbReference>
<name>A0AAD6VTK5_9AGAR</name>
<dbReference type="InterPro" id="IPR036047">
    <property type="entry name" value="F-box-like_dom_sf"/>
</dbReference>
<reference evidence="2" key="1">
    <citation type="submission" date="2023-03" db="EMBL/GenBank/DDBJ databases">
        <title>Massive genome expansion in bonnet fungi (Mycena s.s.) driven by repeated elements and novel gene families across ecological guilds.</title>
        <authorList>
            <consortium name="Lawrence Berkeley National Laboratory"/>
            <person name="Harder C.B."/>
            <person name="Miyauchi S."/>
            <person name="Viragh M."/>
            <person name="Kuo A."/>
            <person name="Thoen E."/>
            <person name="Andreopoulos B."/>
            <person name="Lu D."/>
            <person name="Skrede I."/>
            <person name="Drula E."/>
            <person name="Henrissat B."/>
            <person name="Morin E."/>
            <person name="Kohler A."/>
            <person name="Barry K."/>
            <person name="LaButti K."/>
            <person name="Morin E."/>
            <person name="Salamov A."/>
            <person name="Lipzen A."/>
            <person name="Mereny Z."/>
            <person name="Hegedus B."/>
            <person name="Baldrian P."/>
            <person name="Stursova M."/>
            <person name="Weitz H."/>
            <person name="Taylor A."/>
            <person name="Grigoriev I.V."/>
            <person name="Nagy L.G."/>
            <person name="Martin F."/>
            <person name="Kauserud H."/>
        </authorList>
    </citation>
    <scope>NUCLEOTIDE SEQUENCE</scope>
    <source>
        <strain evidence="2">9144</strain>
    </source>
</reference>
<evidence type="ECO:0000313" key="2">
    <source>
        <dbReference type="EMBL" id="KAJ7221610.1"/>
    </source>
</evidence>
<dbReference type="AlphaFoldDB" id="A0AAD6VTK5"/>
<dbReference type="EMBL" id="JARJCW010000008">
    <property type="protein sequence ID" value="KAJ7221610.1"/>
    <property type="molecule type" value="Genomic_DNA"/>
</dbReference>
<dbReference type="PANTHER" id="PTHR38926:SF72">
    <property type="entry name" value="IM:7136021-RELATED"/>
    <property type="match status" value="1"/>
</dbReference>
<gene>
    <name evidence="2" type="ORF">GGX14DRAFT_430431</name>
</gene>
<comment type="caution">
    <text evidence="2">The sequence shown here is derived from an EMBL/GenBank/DDBJ whole genome shotgun (WGS) entry which is preliminary data.</text>
</comment>
<dbReference type="SUPFAM" id="SSF52047">
    <property type="entry name" value="RNI-like"/>
    <property type="match status" value="1"/>
</dbReference>
<keyword evidence="3" id="KW-1185">Reference proteome</keyword>
<dbReference type="Pfam" id="PF12937">
    <property type="entry name" value="F-box-like"/>
    <property type="match status" value="1"/>
</dbReference>
<dbReference type="PANTHER" id="PTHR38926">
    <property type="entry name" value="F-BOX DOMAIN CONTAINING PROTEIN, EXPRESSED"/>
    <property type="match status" value="1"/>
</dbReference>
<sequence length="522" mass="59441">MCKQCNYALEHTTYQSDSTMAALRRNYAPEGAVATELLRAIRDIDALFEGYDPEIARVQGILLALKQRRQSLQRDQECFRSVLSPVRRLPPEILQTIFVYCHGGPELEPIIPTAGLVCHHWRSVVLNTPELWSTICVGRTRFSFVQKYHDFASLFLERSANLPLSVSIRSPADGQLLHLIGRHIGRWQTLRLSSREASFYASLALHLHEFEALETLEIVEKIVENIWAEPPVPIALNAPKLREVMLNNCPAQFWNLPWRQLTHLRYSISAATEAIRTLELCPQLVECSISMLQVAPDEELPPCRPHRQLRTLGLAVDTTRSLIQTAESVLRTFFMGVTAPKLTCLKVIGQWSPHDVKDFLSRSECTLEHLVLGTGYMKDDKIIQVLEILPSLQTLELDADIGTTRQIQNRVITDKLLRRLVFFPDSDCLLPRLLHLTLRTALNFEDQVLLDVLESRWIPWVTELYGVPVSRMTSVDLHFRGRREMLASDSVELLRDLADAGLRVSLKQGQEQIPMFSSESNS</sequence>
<accession>A0AAD6VTK5</accession>
<dbReference type="InterPro" id="IPR032675">
    <property type="entry name" value="LRR_dom_sf"/>
</dbReference>
<dbReference type="InterPro" id="IPR001810">
    <property type="entry name" value="F-box_dom"/>
</dbReference>